<keyword evidence="2" id="KW-1185">Reference proteome</keyword>
<evidence type="ECO:0000313" key="1">
    <source>
        <dbReference type="EMBL" id="PDX60736.1"/>
    </source>
</evidence>
<evidence type="ECO:0000313" key="2">
    <source>
        <dbReference type="Proteomes" id="UP000220959"/>
    </source>
</evidence>
<gene>
    <name evidence="1" type="ORF">CGS49_12240</name>
</gene>
<proteinExistence type="predicted"/>
<dbReference type="Proteomes" id="UP000220959">
    <property type="component" value="Unassembled WGS sequence"/>
</dbReference>
<name>A0ACC9CXX9_9FIRM</name>
<comment type="caution">
    <text evidence="1">The sequence shown here is derived from an EMBL/GenBank/DDBJ whole genome shotgun (WGS) entry which is preliminary data.</text>
</comment>
<dbReference type="EMBL" id="NMTR01000021">
    <property type="protein sequence ID" value="PDX60736.1"/>
    <property type="molecule type" value="Genomic_DNA"/>
</dbReference>
<protein>
    <submittedName>
        <fullName evidence="1">Carbamoyl-phosphate-synthetase</fullName>
    </submittedName>
</protein>
<sequence>MRGVPKKLLLLGGSAQQVIAIKTAKRLGCETILCDYLPDNPGRCEADRFYLVSTTDEQAVLKVARREQVDGVLAYASDPAAPTAAYVAEKLGLPGNPYKSVVTLCSKDKFRKFLVENGFAAPSAWGCPDMETVLKKREQFHYPVIVKPVDSSGSKGATVLRSADGLERAAEFAFSFSRCHRIVIEEFVEQKHPFLIGGDVFVKDGKIVLWGLLNCHRDPRVNPLVPVGKSYPLRLEAGDIRRVKDTLSAMVEKLGIRNGPMNVELIVDKENRVFLIDVGPRSGGNMIPELLGDLFGVNAAEMSIEAAMGLSIHGGFHAPTGFYATHNLHSDRSGVYQGVRFAPELERYIYRKCLYKKPGDAVEFFDNASKCLGIVFMKFPSAEEMQRYLDDISRYITVEVRGSEHE</sequence>
<organism evidence="1 2">
    <name type="scientific">Faecalibacterium langellae</name>
    <dbReference type="NCBI Taxonomy" id="3435293"/>
    <lineage>
        <taxon>Bacteria</taxon>
        <taxon>Bacillati</taxon>
        <taxon>Bacillota</taxon>
        <taxon>Clostridia</taxon>
        <taxon>Eubacteriales</taxon>
        <taxon>Oscillospiraceae</taxon>
        <taxon>Faecalibacterium</taxon>
    </lineage>
</organism>
<reference evidence="1 2" key="1">
    <citation type="journal article" date="2017" name="Front. Microbiol.">
        <title>New Insights into the Diversity of the Genus Faecalibacterium.</title>
        <authorList>
            <person name="Benevides L."/>
            <person name="Burman S."/>
            <person name="Martin R."/>
            <person name="Robert V."/>
            <person name="Thomas M."/>
            <person name="Miquel S."/>
            <person name="Chain F."/>
            <person name="Sokol H."/>
            <person name="Bermudez-Humaran L.G."/>
            <person name="Morrison M."/>
            <person name="Langella P."/>
            <person name="Azevedo V.A."/>
            <person name="Chatel J.M."/>
            <person name="Soares S."/>
        </authorList>
    </citation>
    <scope>NUCLEOTIDE SEQUENCE [LARGE SCALE GENOMIC DNA]</scope>
    <source>
        <strain evidence="2">CNCM I-4541</strain>
    </source>
</reference>
<accession>A0ACC9CXX9</accession>